<dbReference type="InterPro" id="IPR036640">
    <property type="entry name" value="ABC1_TM_sf"/>
</dbReference>
<evidence type="ECO:0000259" key="9">
    <source>
        <dbReference type="PROSITE" id="PS50929"/>
    </source>
</evidence>
<dbReference type="PROSITE" id="PS50929">
    <property type="entry name" value="ABC_TM1F"/>
    <property type="match status" value="1"/>
</dbReference>
<proteinExistence type="predicted"/>
<feature type="transmembrane region" description="Helical" evidence="7">
    <location>
        <begin position="138"/>
        <end position="158"/>
    </location>
</feature>
<dbReference type="PROSITE" id="PS50893">
    <property type="entry name" value="ABC_TRANSPORTER_2"/>
    <property type="match status" value="1"/>
</dbReference>
<evidence type="ECO:0008006" key="12">
    <source>
        <dbReference type="Google" id="ProtNLM"/>
    </source>
</evidence>
<dbReference type="InterPro" id="IPR011527">
    <property type="entry name" value="ABC1_TM_dom"/>
</dbReference>
<comment type="caution">
    <text evidence="10">The sequence shown here is derived from an EMBL/GenBank/DDBJ whole genome shotgun (WGS) entry which is preliminary data.</text>
</comment>
<keyword evidence="5 7" id="KW-1133">Transmembrane helix</keyword>
<dbReference type="GO" id="GO:0140359">
    <property type="term" value="F:ABC-type transporter activity"/>
    <property type="evidence" value="ECO:0007669"/>
    <property type="project" value="InterPro"/>
</dbReference>
<name>A0A0L8N363_STRVG</name>
<protein>
    <recommendedName>
        <fullName evidence="12">ABC transporter ATP-binding protein</fullName>
    </recommendedName>
</protein>
<dbReference type="GO" id="GO:0005524">
    <property type="term" value="F:ATP binding"/>
    <property type="evidence" value="ECO:0007669"/>
    <property type="project" value="UniProtKB-KW"/>
</dbReference>
<sequence>MLTSEEFVGGWRLLGRELRPRRKAIVSLMAWSAVESLPSLFFAIATACALDDGFLQGRPLIGFGWLTALALFMIIRAAATRQTFPHLAAVVEPFRDSLTKLLVDRTLRRAAMCGRVPESSGVAQLTTQIESARQLLSALLRSTRPTLFSIVAAVIGLAALSPTILLVVLPPLVGSLVIFAFGLRSLSRRWTSAVVAEEHVADLANSALGGLRDIVALGAERRAATDVGGAINEHARLERGAEWAGSIRVLVVTLGCHVPLVGLLVAAQTSMGESWSAGELTGAVTCLMITVLPALQATVSVLGDWGIQLGSVLNRLALTCNSPISRPTPSARKPIGSDLRVRDLSFAYSSTATPVVSGLSLDLLSGSHLAVVGPSGVGKSTLARIIGGLEAGQGVVTIGGVTPQSLPRDLVRNFVTIIPQESYVFSGTLLENLLYLNPHATPPQIQDAVKAFSLEHLVERTGGLGGIVGIGGTELSDSDRQSLSLARAYLSPAPIVILDEATSHLSPSAEARAENMFSQRPGTLIVIAHRLSSARRAKLILLLDEKENFCGTHEELLRSSQLYRDLTQHWHGTAQKSPREATAVANS</sequence>
<evidence type="ECO:0000256" key="5">
    <source>
        <dbReference type="ARBA" id="ARBA00022989"/>
    </source>
</evidence>
<dbReference type="PANTHER" id="PTHR24221">
    <property type="entry name" value="ATP-BINDING CASSETTE SUB-FAMILY B"/>
    <property type="match status" value="1"/>
</dbReference>
<evidence type="ECO:0000313" key="10">
    <source>
        <dbReference type="EMBL" id="KOG57122.1"/>
    </source>
</evidence>
<feature type="transmembrane region" description="Helical" evidence="7">
    <location>
        <begin position="59"/>
        <end position="79"/>
    </location>
</feature>
<accession>A0A0L8N363</accession>
<evidence type="ECO:0000256" key="7">
    <source>
        <dbReference type="SAM" id="Phobius"/>
    </source>
</evidence>
<keyword evidence="3" id="KW-0547">Nucleotide-binding</keyword>
<reference evidence="11" key="1">
    <citation type="submission" date="2015-07" db="EMBL/GenBank/DDBJ databases">
        <authorList>
            <consortium name="Consortium for Microbial Forensics and Genomics (microFORGE)"/>
            <person name="Knight B.M."/>
            <person name="Roberts D.P."/>
            <person name="Lin D."/>
            <person name="Hari K."/>
            <person name="Fletcher J."/>
            <person name="Melcher U."/>
            <person name="Blagden T."/>
            <person name="Winegar R.A."/>
        </authorList>
    </citation>
    <scope>NUCLEOTIDE SEQUENCE [LARGE SCALE GENOMIC DNA]</scope>
    <source>
        <strain evidence="11">NRRL B-1447</strain>
    </source>
</reference>
<gene>
    <name evidence="10" type="ORF">ADK75_05375</name>
</gene>
<dbReference type="InterPro" id="IPR039421">
    <property type="entry name" value="Type_1_exporter"/>
</dbReference>
<keyword evidence="2 7" id="KW-0812">Transmembrane</keyword>
<dbReference type="Pfam" id="PF00005">
    <property type="entry name" value="ABC_tran"/>
    <property type="match status" value="1"/>
</dbReference>
<dbReference type="GO" id="GO:0005886">
    <property type="term" value="C:plasma membrane"/>
    <property type="evidence" value="ECO:0007669"/>
    <property type="project" value="UniProtKB-SubCell"/>
</dbReference>
<dbReference type="PATRIC" id="fig|1961.12.peg.1168"/>
<keyword evidence="6 7" id="KW-0472">Membrane</keyword>
<dbReference type="GO" id="GO:0034040">
    <property type="term" value="F:ATPase-coupled lipid transmembrane transporter activity"/>
    <property type="evidence" value="ECO:0007669"/>
    <property type="project" value="TreeGrafter"/>
</dbReference>
<feature type="transmembrane region" description="Helical" evidence="7">
    <location>
        <begin position="24"/>
        <end position="47"/>
    </location>
</feature>
<dbReference type="SUPFAM" id="SSF52540">
    <property type="entry name" value="P-loop containing nucleoside triphosphate hydrolases"/>
    <property type="match status" value="1"/>
</dbReference>
<comment type="subcellular location">
    <subcellularLocation>
        <location evidence="1">Cell membrane</location>
        <topology evidence="1">Multi-pass membrane protein</topology>
    </subcellularLocation>
</comment>
<evidence type="ECO:0000256" key="4">
    <source>
        <dbReference type="ARBA" id="ARBA00022840"/>
    </source>
</evidence>
<dbReference type="Gene3D" id="1.20.1560.10">
    <property type="entry name" value="ABC transporter type 1, transmembrane domain"/>
    <property type="match status" value="1"/>
</dbReference>
<dbReference type="SUPFAM" id="SSF90123">
    <property type="entry name" value="ABC transporter transmembrane region"/>
    <property type="match status" value="1"/>
</dbReference>
<evidence type="ECO:0000256" key="3">
    <source>
        <dbReference type="ARBA" id="ARBA00022741"/>
    </source>
</evidence>
<dbReference type="SMART" id="SM00382">
    <property type="entry name" value="AAA"/>
    <property type="match status" value="1"/>
</dbReference>
<keyword evidence="4" id="KW-0067">ATP-binding</keyword>
<dbReference type="GO" id="GO:0016887">
    <property type="term" value="F:ATP hydrolysis activity"/>
    <property type="evidence" value="ECO:0007669"/>
    <property type="project" value="InterPro"/>
</dbReference>
<dbReference type="InterPro" id="IPR003593">
    <property type="entry name" value="AAA+_ATPase"/>
</dbReference>
<evidence type="ECO:0000259" key="8">
    <source>
        <dbReference type="PROSITE" id="PS50893"/>
    </source>
</evidence>
<organism evidence="10 11">
    <name type="scientific">Streptomyces virginiae</name>
    <name type="common">Streptomyces cinnamonensis</name>
    <dbReference type="NCBI Taxonomy" id="1961"/>
    <lineage>
        <taxon>Bacteria</taxon>
        <taxon>Bacillati</taxon>
        <taxon>Actinomycetota</taxon>
        <taxon>Actinomycetes</taxon>
        <taxon>Kitasatosporales</taxon>
        <taxon>Streptomycetaceae</taxon>
        <taxon>Streptomyces</taxon>
    </lineage>
</organism>
<dbReference type="InterPro" id="IPR027417">
    <property type="entry name" value="P-loop_NTPase"/>
</dbReference>
<dbReference type="AlphaFoldDB" id="A0A0L8N363"/>
<evidence type="ECO:0000256" key="2">
    <source>
        <dbReference type="ARBA" id="ARBA00022692"/>
    </source>
</evidence>
<dbReference type="PANTHER" id="PTHR24221:SF654">
    <property type="entry name" value="ATP-BINDING CASSETTE SUB-FAMILY B MEMBER 6"/>
    <property type="match status" value="1"/>
</dbReference>
<feature type="domain" description="ABC transmembrane type-1" evidence="9">
    <location>
        <begin position="24"/>
        <end position="298"/>
    </location>
</feature>
<feature type="domain" description="ABC transporter" evidence="8">
    <location>
        <begin position="339"/>
        <end position="569"/>
    </location>
</feature>
<dbReference type="EMBL" id="LGUV01000020">
    <property type="protein sequence ID" value="KOG57122.1"/>
    <property type="molecule type" value="Genomic_DNA"/>
</dbReference>
<dbReference type="CDD" id="cd03228">
    <property type="entry name" value="ABCC_MRP_Like"/>
    <property type="match status" value="1"/>
</dbReference>
<dbReference type="Gene3D" id="3.40.50.300">
    <property type="entry name" value="P-loop containing nucleotide triphosphate hydrolases"/>
    <property type="match status" value="1"/>
</dbReference>
<dbReference type="InterPro" id="IPR003439">
    <property type="entry name" value="ABC_transporter-like_ATP-bd"/>
</dbReference>
<evidence type="ECO:0000313" key="11">
    <source>
        <dbReference type="Proteomes" id="UP000037084"/>
    </source>
</evidence>
<evidence type="ECO:0000256" key="1">
    <source>
        <dbReference type="ARBA" id="ARBA00004651"/>
    </source>
</evidence>
<evidence type="ECO:0000256" key="6">
    <source>
        <dbReference type="ARBA" id="ARBA00023136"/>
    </source>
</evidence>
<dbReference type="Proteomes" id="UP000037084">
    <property type="component" value="Unassembled WGS sequence"/>
</dbReference>